<proteinExistence type="predicted"/>
<evidence type="ECO:0000256" key="1">
    <source>
        <dbReference type="SAM" id="MobiDB-lite"/>
    </source>
</evidence>
<name>A0A2P4X3Y1_9STRA</name>
<evidence type="ECO:0000313" key="3">
    <source>
        <dbReference type="Proteomes" id="UP000237271"/>
    </source>
</evidence>
<feature type="compositionally biased region" description="Acidic residues" evidence="1">
    <location>
        <begin position="67"/>
        <end position="86"/>
    </location>
</feature>
<organism evidence="2 3">
    <name type="scientific">Phytophthora palmivora</name>
    <dbReference type="NCBI Taxonomy" id="4796"/>
    <lineage>
        <taxon>Eukaryota</taxon>
        <taxon>Sar</taxon>
        <taxon>Stramenopiles</taxon>
        <taxon>Oomycota</taxon>
        <taxon>Peronosporomycetes</taxon>
        <taxon>Peronosporales</taxon>
        <taxon>Peronosporaceae</taxon>
        <taxon>Phytophthora</taxon>
    </lineage>
</organism>
<protein>
    <submittedName>
        <fullName evidence="2">Uncharacterized protein</fullName>
    </submittedName>
</protein>
<evidence type="ECO:0000313" key="2">
    <source>
        <dbReference type="EMBL" id="POM60249.1"/>
    </source>
</evidence>
<dbReference type="Proteomes" id="UP000237271">
    <property type="component" value="Unassembled WGS sequence"/>
</dbReference>
<accession>A0A2P4X3Y1</accession>
<feature type="region of interest" description="Disordered" evidence="1">
    <location>
        <begin position="67"/>
        <end position="108"/>
    </location>
</feature>
<reference evidence="2 3" key="1">
    <citation type="journal article" date="2017" name="Genome Biol. Evol.">
        <title>Phytophthora megakarya and P. palmivora, closely related causal agents of cacao black pod rot, underwent increases in genome sizes and gene numbers by different mechanisms.</title>
        <authorList>
            <person name="Ali S.S."/>
            <person name="Shao J."/>
            <person name="Lary D.J."/>
            <person name="Kronmiller B."/>
            <person name="Shen D."/>
            <person name="Strem M.D."/>
            <person name="Amoako-Attah I."/>
            <person name="Akrofi A.Y."/>
            <person name="Begoude B.A."/>
            <person name="Ten Hoopen G.M."/>
            <person name="Coulibaly K."/>
            <person name="Kebe B.I."/>
            <person name="Melnick R.L."/>
            <person name="Guiltinan M.J."/>
            <person name="Tyler B.M."/>
            <person name="Meinhardt L.W."/>
            <person name="Bailey B.A."/>
        </authorList>
    </citation>
    <scope>NUCLEOTIDE SEQUENCE [LARGE SCALE GENOMIC DNA]</scope>
    <source>
        <strain evidence="3">sbr112.9</strain>
    </source>
</reference>
<dbReference type="OrthoDB" id="128544at2759"/>
<feature type="compositionally biased region" description="Polar residues" evidence="1">
    <location>
        <begin position="89"/>
        <end position="106"/>
    </location>
</feature>
<comment type="caution">
    <text evidence="2">The sequence shown here is derived from an EMBL/GenBank/DDBJ whole genome shotgun (WGS) entry which is preliminary data.</text>
</comment>
<gene>
    <name evidence="2" type="ORF">PHPALM_30918</name>
</gene>
<sequence>MTKTSMAFAYFANAACEDRGVARILSGWDADASPNVIDIAAQNHTTRERLRCSQELLFKWSLEASDTEGDEVDIGDDEGSASDSEGESLKTQPAADSNAGQRQNGNAYVDGLIRDSGLHIVRENEVKAPTKSEGS</sequence>
<keyword evidence="3" id="KW-1185">Reference proteome</keyword>
<dbReference type="AlphaFoldDB" id="A0A2P4X3Y1"/>
<dbReference type="EMBL" id="NCKW01016910">
    <property type="protein sequence ID" value="POM60249.1"/>
    <property type="molecule type" value="Genomic_DNA"/>
</dbReference>